<evidence type="ECO:0000256" key="1">
    <source>
        <dbReference type="SAM" id="SignalP"/>
    </source>
</evidence>
<sequence>MFIRSWALILLTLNLTILPNNKKNYHKHLPIVNIDSSFYTCSVCPINYLEWKKIPFTMPFWIF</sequence>
<dbReference type="AlphaFoldDB" id="A0A3M7Q293"/>
<proteinExistence type="predicted"/>
<reference evidence="2 3" key="1">
    <citation type="journal article" date="2018" name="Sci. Rep.">
        <title>Genomic signatures of local adaptation to the degree of environmental predictability in rotifers.</title>
        <authorList>
            <person name="Franch-Gras L."/>
            <person name="Hahn C."/>
            <person name="Garcia-Roger E.M."/>
            <person name="Carmona M.J."/>
            <person name="Serra M."/>
            <person name="Gomez A."/>
        </authorList>
    </citation>
    <scope>NUCLEOTIDE SEQUENCE [LARGE SCALE GENOMIC DNA]</scope>
    <source>
        <strain evidence="2">HYR1</strain>
    </source>
</reference>
<accession>A0A3M7Q293</accession>
<feature type="chain" id="PRO_5018209969" evidence="1">
    <location>
        <begin position="23"/>
        <end position="63"/>
    </location>
</feature>
<dbReference type="Proteomes" id="UP000276133">
    <property type="component" value="Unassembled WGS sequence"/>
</dbReference>
<evidence type="ECO:0000313" key="2">
    <source>
        <dbReference type="EMBL" id="RNA05550.1"/>
    </source>
</evidence>
<gene>
    <name evidence="2" type="ORF">BpHYR1_030853</name>
</gene>
<feature type="signal peptide" evidence="1">
    <location>
        <begin position="1"/>
        <end position="22"/>
    </location>
</feature>
<comment type="caution">
    <text evidence="2">The sequence shown here is derived from an EMBL/GenBank/DDBJ whole genome shotgun (WGS) entry which is preliminary data.</text>
</comment>
<name>A0A3M7Q293_BRAPC</name>
<evidence type="ECO:0000313" key="3">
    <source>
        <dbReference type="Proteomes" id="UP000276133"/>
    </source>
</evidence>
<keyword evidence="1" id="KW-0732">Signal</keyword>
<keyword evidence="3" id="KW-1185">Reference proteome</keyword>
<dbReference type="EMBL" id="REGN01007676">
    <property type="protein sequence ID" value="RNA05550.1"/>
    <property type="molecule type" value="Genomic_DNA"/>
</dbReference>
<organism evidence="2 3">
    <name type="scientific">Brachionus plicatilis</name>
    <name type="common">Marine rotifer</name>
    <name type="synonym">Brachionus muelleri</name>
    <dbReference type="NCBI Taxonomy" id="10195"/>
    <lineage>
        <taxon>Eukaryota</taxon>
        <taxon>Metazoa</taxon>
        <taxon>Spiralia</taxon>
        <taxon>Gnathifera</taxon>
        <taxon>Rotifera</taxon>
        <taxon>Eurotatoria</taxon>
        <taxon>Monogononta</taxon>
        <taxon>Pseudotrocha</taxon>
        <taxon>Ploima</taxon>
        <taxon>Brachionidae</taxon>
        <taxon>Brachionus</taxon>
    </lineage>
</organism>
<protein>
    <submittedName>
        <fullName evidence="2">Uncharacterized protein</fullName>
    </submittedName>
</protein>